<dbReference type="PRINTS" id="PR01403">
    <property type="entry name" value="8OXTPHPHTASE"/>
</dbReference>
<dbReference type="OrthoDB" id="447842at2759"/>
<dbReference type="CDD" id="cd03427">
    <property type="entry name" value="NUDIX_MTH1_Nudt1"/>
    <property type="match status" value="1"/>
</dbReference>
<keyword evidence="28" id="KW-1133">Transmembrane helix</keyword>
<keyword evidence="11" id="KW-0539">Nucleus</keyword>
<sequence>MVLIDNPFKNSPLAVPKLTNYKLYTLIMVLDKQNNVLLGRKKRGFGEGNWLGFGGKLEPGETVEEGARRELQEECGLIAEELQKIGNLKIIFNNENLLHDIEVFYCTKYKGEIIESEEMEPKWFSQNEIPFETMWAGDNIWYPLLFQRKFGFQLVKFPEPRRHPSLFKVLLYVFIWPIVYLSAHPHKFLSNYFIPLSNLLTPKFCNFSWNLLLYVHLLEAIVCAIICWRRGYSWTTVGYWTGLTFYFGGVSYEVFV</sequence>
<comment type="catalytic activity">
    <reaction evidence="14">
        <text>8-oxo-dGTP + H2O = 8-oxo-dGMP + diphosphate + H(+)</text>
        <dbReference type="Rhea" id="RHEA:31575"/>
        <dbReference type="ChEBI" id="CHEBI:15377"/>
        <dbReference type="ChEBI" id="CHEBI:15378"/>
        <dbReference type="ChEBI" id="CHEBI:33019"/>
        <dbReference type="ChEBI" id="CHEBI:63224"/>
        <dbReference type="ChEBI" id="CHEBI:77896"/>
    </reaction>
    <physiologicalReaction direction="left-to-right" evidence="14">
        <dbReference type="Rhea" id="RHEA:31576"/>
    </physiologicalReaction>
</comment>
<evidence type="ECO:0000256" key="9">
    <source>
        <dbReference type="ARBA" id="ARBA00022842"/>
    </source>
</evidence>
<keyword evidence="9" id="KW-0460">Magnesium</keyword>
<evidence type="ECO:0000256" key="27">
    <source>
        <dbReference type="RuleBase" id="RU003476"/>
    </source>
</evidence>
<evidence type="ECO:0000256" key="13">
    <source>
        <dbReference type="ARBA" id="ARBA00024459"/>
    </source>
</evidence>
<comment type="subcellular location">
    <subcellularLocation>
        <location evidence="3">Cytoplasm</location>
    </subcellularLocation>
    <subcellularLocation>
        <location evidence="2">Nucleus</location>
    </subcellularLocation>
</comment>
<evidence type="ECO:0000256" key="23">
    <source>
        <dbReference type="ARBA" id="ARBA00048002"/>
    </source>
</evidence>
<comment type="catalytic activity">
    <reaction evidence="25">
        <text>N(6)-methyl-dATP + H2O = N(6)-methyl-dAMP + diphosphate + H(+)</text>
        <dbReference type="Rhea" id="RHEA:67604"/>
        <dbReference type="ChEBI" id="CHEBI:15377"/>
        <dbReference type="ChEBI" id="CHEBI:15378"/>
        <dbReference type="ChEBI" id="CHEBI:33019"/>
        <dbReference type="ChEBI" id="CHEBI:169976"/>
        <dbReference type="ChEBI" id="CHEBI:172872"/>
    </reaction>
    <physiologicalReaction direction="left-to-right" evidence="25">
        <dbReference type="Rhea" id="RHEA:67605"/>
    </physiologicalReaction>
</comment>
<evidence type="ECO:0000256" key="19">
    <source>
        <dbReference type="ARBA" id="ARBA00030634"/>
    </source>
</evidence>
<evidence type="ECO:0000256" key="25">
    <source>
        <dbReference type="ARBA" id="ARBA00049032"/>
    </source>
</evidence>
<name>A0A137PID6_CONC2</name>
<dbReference type="EMBL" id="KQ964420">
    <property type="protein sequence ID" value="KXN74749.1"/>
    <property type="molecule type" value="Genomic_DNA"/>
</dbReference>
<evidence type="ECO:0000256" key="7">
    <source>
        <dbReference type="ARBA" id="ARBA00022723"/>
    </source>
</evidence>
<dbReference type="EC" id="3.6.1.56" evidence="16"/>
<dbReference type="PROSITE" id="PS51462">
    <property type="entry name" value="NUDIX"/>
    <property type="match status" value="1"/>
</dbReference>
<dbReference type="GO" id="GO:0008413">
    <property type="term" value="F:8-oxo-7,8-dihydroguanosine triphosphate pyrophosphatase activity"/>
    <property type="evidence" value="ECO:0007669"/>
    <property type="project" value="InterPro"/>
</dbReference>
<dbReference type="AlphaFoldDB" id="A0A137PID6"/>
<keyword evidence="7" id="KW-0479">Metal-binding</keyword>
<dbReference type="InterPro" id="IPR003563">
    <property type="entry name" value="8ODP"/>
</dbReference>
<comment type="catalytic activity">
    <reaction evidence="12">
        <text>8-oxo-dATP + H2O = 8-oxo-dAMP + diphosphate + H(+)</text>
        <dbReference type="Rhea" id="RHEA:65396"/>
        <dbReference type="ChEBI" id="CHEBI:15377"/>
        <dbReference type="ChEBI" id="CHEBI:15378"/>
        <dbReference type="ChEBI" id="CHEBI:33019"/>
        <dbReference type="ChEBI" id="CHEBI:71361"/>
        <dbReference type="ChEBI" id="CHEBI:172871"/>
    </reaction>
    <physiologicalReaction direction="left-to-right" evidence="12">
        <dbReference type="Rhea" id="RHEA:65397"/>
    </physiologicalReaction>
</comment>
<comment type="cofactor">
    <cofactor evidence="1">
        <name>Mg(2+)</name>
        <dbReference type="ChEBI" id="CHEBI:18420"/>
    </cofactor>
</comment>
<keyword evidence="10" id="KW-0694">RNA-binding</keyword>
<evidence type="ECO:0000256" key="10">
    <source>
        <dbReference type="ARBA" id="ARBA00022884"/>
    </source>
</evidence>
<evidence type="ECO:0000313" key="31">
    <source>
        <dbReference type="Proteomes" id="UP000070444"/>
    </source>
</evidence>
<evidence type="ECO:0000256" key="4">
    <source>
        <dbReference type="ARBA" id="ARBA00005582"/>
    </source>
</evidence>
<dbReference type="InterPro" id="IPR015797">
    <property type="entry name" value="NUDIX_hydrolase-like_dom_sf"/>
</dbReference>
<dbReference type="GO" id="GO:0046872">
    <property type="term" value="F:metal ion binding"/>
    <property type="evidence" value="ECO:0007669"/>
    <property type="project" value="UniProtKB-KW"/>
</dbReference>
<proteinExistence type="inferred from homology"/>
<dbReference type="GO" id="GO:0005634">
    <property type="term" value="C:nucleus"/>
    <property type="evidence" value="ECO:0007669"/>
    <property type="project" value="UniProtKB-SubCell"/>
</dbReference>
<feature type="domain" description="Nudix hydrolase" evidence="29">
    <location>
        <begin position="20"/>
        <end position="147"/>
    </location>
</feature>
<dbReference type="STRING" id="796925.A0A137PID6"/>
<comment type="similarity">
    <text evidence="4 27">Belongs to the Nudix hydrolase family.</text>
</comment>
<comment type="subunit">
    <text evidence="5">Monomer.</text>
</comment>
<comment type="catalytic activity">
    <reaction evidence="13">
        <text>2-oxo-dATP + H2O = 2-oxo-dAMP + diphosphate + H(+)</text>
        <dbReference type="Rhea" id="RHEA:31583"/>
        <dbReference type="ChEBI" id="CHEBI:15377"/>
        <dbReference type="ChEBI" id="CHEBI:15378"/>
        <dbReference type="ChEBI" id="CHEBI:33019"/>
        <dbReference type="ChEBI" id="CHEBI:63212"/>
        <dbReference type="ChEBI" id="CHEBI:77897"/>
        <dbReference type="EC" id="3.6.1.56"/>
    </reaction>
    <physiologicalReaction direction="left-to-right" evidence="13">
        <dbReference type="Rhea" id="RHEA:31584"/>
    </physiologicalReaction>
</comment>
<feature type="transmembrane region" description="Helical" evidence="28">
    <location>
        <begin position="166"/>
        <end position="183"/>
    </location>
</feature>
<keyword evidence="31" id="KW-1185">Reference proteome</keyword>
<dbReference type="Pfam" id="PF00293">
    <property type="entry name" value="NUDIX"/>
    <property type="match status" value="1"/>
</dbReference>
<accession>A0A137PID6</accession>
<dbReference type="InterPro" id="IPR000086">
    <property type="entry name" value="NUDIX_hydrolase_dom"/>
</dbReference>
<comment type="catalytic activity">
    <reaction evidence="15">
        <text>2-oxo-ATP + H2O = 2-oxo-AMP + diphosphate + H(+)</text>
        <dbReference type="Rhea" id="RHEA:67392"/>
        <dbReference type="ChEBI" id="CHEBI:15377"/>
        <dbReference type="ChEBI" id="CHEBI:15378"/>
        <dbReference type="ChEBI" id="CHEBI:33019"/>
        <dbReference type="ChEBI" id="CHEBI:71395"/>
        <dbReference type="ChEBI" id="CHEBI:172878"/>
    </reaction>
    <physiologicalReaction direction="left-to-right" evidence="15">
        <dbReference type="Rhea" id="RHEA:67393"/>
    </physiologicalReaction>
</comment>
<evidence type="ECO:0000313" key="30">
    <source>
        <dbReference type="EMBL" id="KXN74749.1"/>
    </source>
</evidence>
<dbReference type="InterPro" id="IPR020084">
    <property type="entry name" value="NUDIX_hydrolase_CS"/>
</dbReference>
<feature type="transmembrane region" description="Helical" evidence="28">
    <location>
        <begin position="237"/>
        <end position="255"/>
    </location>
</feature>
<keyword evidence="28" id="KW-0812">Transmembrane</keyword>
<evidence type="ECO:0000256" key="15">
    <source>
        <dbReference type="ARBA" id="ARBA00024596"/>
    </source>
</evidence>
<evidence type="ECO:0000256" key="26">
    <source>
        <dbReference type="ARBA" id="ARBA00053094"/>
    </source>
</evidence>
<evidence type="ECO:0000256" key="8">
    <source>
        <dbReference type="ARBA" id="ARBA00022801"/>
    </source>
</evidence>
<evidence type="ECO:0000256" key="14">
    <source>
        <dbReference type="ARBA" id="ARBA00024486"/>
    </source>
</evidence>
<dbReference type="Proteomes" id="UP000070444">
    <property type="component" value="Unassembled WGS sequence"/>
</dbReference>
<dbReference type="PRINTS" id="PR00502">
    <property type="entry name" value="NUDIXFAMILY"/>
</dbReference>
<dbReference type="GO" id="GO:0005737">
    <property type="term" value="C:cytoplasm"/>
    <property type="evidence" value="ECO:0007669"/>
    <property type="project" value="UniProtKB-SubCell"/>
</dbReference>
<feature type="transmembrane region" description="Helical" evidence="28">
    <location>
        <begin position="207"/>
        <end position="228"/>
    </location>
</feature>
<dbReference type="GO" id="GO:0003723">
    <property type="term" value="F:RNA binding"/>
    <property type="evidence" value="ECO:0007669"/>
    <property type="project" value="UniProtKB-KW"/>
</dbReference>
<comment type="catalytic activity">
    <reaction evidence="23">
        <text>N(6)-methyl-ATP + H2O = N(6)-methyl-AMP + diphosphate + H(+)</text>
        <dbReference type="Rhea" id="RHEA:67608"/>
        <dbReference type="ChEBI" id="CHEBI:15377"/>
        <dbReference type="ChEBI" id="CHEBI:15378"/>
        <dbReference type="ChEBI" id="CHEBI:33019"/>
        <dbReference type="ChEBI" id="CHEBI:144842"/>
        <dbReference type="ChEBI" id="CHEBI:172873"/>
    </reaction>
    <physiologicalReaction direction="left-to-right" evidence="23">
        <dbReference type="Rhea" id="RHEA:67609"/>
    </physiologicalReaction>
</comment>
<evidence type="ECO:0000256" key="17">
    <source>
        <dbReference type="ARBA" id="ARBA00026218"/>
    </source>
</evidence>
<evidence type="ECO:0000256" key="2">
    <source>
        <dbReference type="ARBA" id="ARBA00004123"/>
    </source>
</evidence>
<evidence type="ECO:0000256" key="1">
    <source>
        <dbReference type="ARBA" id="ARBA00001946"/>
    </source>
</evidence>
<protein>
    <recommendedName>
        <fullName evidence="17">Oxidized purine nucleoside triphosphate hydrolase</fullName>
        <ecNumber evidence="16">3.6.1.56</ecNumber>
    </recommendedName>
    <alternativeName>
        <fullName evidence="21">2-hydroxy-dATP diphosphatase</fullName>
    </alternativeName>
    <alternativeName>
        <fullName evidence="20">7,8-dihydro-8-oxoguanine triphosphatase</fullName>
    </alternativeName>
    <alternativeName>
        <fullName evidence="19">8-oxo-dGTPase</fullName>
    </alternativeName>
    <alternativeName>
        <fullName evidence="22">Methylated purine nucleoside triphosphate hydrolase</fullName>
    </alternativeName>
    <alternativeName>
        <fullName evidence="18">Nucleoside diphosphate-linked moiety X motif 1</fullName>
    </alternativeName>
</protein>
<organism evidence="30 31">
    <name type="scientific">Conidiobolus coronatus (strain ATCC 28846 / CBS 209.66 / NRRL 28638)</name>
    <name type="common">Delacroixia coronata</name>
    <dbReference type="NCBI Taxonomy" id="796925"/>
    <lineage>
        <taxon>Eukaryota</taxon>
        <taxon>Fungi</taxon>
        <taxon>Fungi incertae sedis</taxon>
        <taxon>Zoopagomycota</taxon>
        <taxon>Entomophthoromycotina</taxon>
        <taxon>Entomophthoromycetes</taxon>
        <taxon>Entomophthorales</taxon>
        <taxon>Ancylistaceae</taxon>
        <taxon>Conidiobolus</taxon>
    </lineage>
</organism>
<dbReference type="GO" id="GO:0042262">
    <property type="term" value="P:DNA protection"/>
    <property type="evidence" value="ECO:0007669"/>
    <property type="project" value="InterPro"/>
</dbReference>
<dbReference type="InterPro" id="IPR020476">
    <property type="entry name" value="Nudix_hydrolase"/>
</dbReference>
<reference evidence="30 31" key="1">
    <citation type="journal article" date="2015" name="Genome Biol. Evol.">
        <title>Phylogenomic analyses indicate that early fungi evolved digesting cell walls of algal ancestors of land plants.</title>
        <authorList>
            <person name="Chang Y."/>
            <person name="Wang S."/>
            <person name="Sekimoto S."/>
            <person name="Aerts A.L."/>
            <person name="Choi C."/>
            <person name="Clum A."/>
            <person name="LaButti K.M."/>
            <person name="Lindquist E.A."/>
            <person name="Yee Ngan C."/>
            <person name="Ohm R.A."/>
            <person name="Salamov A.A."/>
            <person name="Grigoriev I.V."/>
            <person name="Spatafora J.W."/>
            <person name="Berbee M.L."/>
        </authorList>
    </citation>
    <scope>NUCLEOTIDE SEQUENCE [LARGE SCALE GENOMIC DNA]</scope>
    <source>
        <strain evidence="30 31">NRRL 28638</strain>
    </source>
</reference>
<evidence type="ECO:0000259" key="29">
    <source>
        <dbReference type="PROSITE" id="PS51462"/>
    </source>
</evidence>
<evidence type="ECO:0000256" key="18">
    <source>
        <dbReference type="ARBA" id="ARBA00029673"/>
    </source>
</evidence>
<evidence type="ECO:0000256" key="20">
    <source>
        <dbReference type="ARBA" id="ARBA00030682"/>
    </source>
</evidence>
<comment type="catalytic activity">
    <reaction evidence="24">
        <text>O(6)-methyl-dGTP + H2O = O(6)-methyl-dGMP + diphosphate + H(+)</text>
        <dbReference type="Rhea" id="RHEA:67600"/>
        <dbReference type="ChEBI" id="CHEBI:15377"/>
        <dbReference type="ChEBI" id="CHEBI:15378"/>
        <dbReference type="ChEBI" id="CHEBI:33019"/>
        <dbReference type="ChEBI" id="CHEBI:169974"/>
        <dbReference type="ChEBI" id="CHEBI:169975"/>
    </reaction>
    <physiologicalReaction direction="left-to-right" evidence="24">
        <dbReference type="Rhea" id="RHEA:67601"/>
    </physiologicalReaction>
</comment>
<evidence type="ECO:0000256" key="24">
    <source>
        <dbReference type="ARBA" id="ARBA00048894"/>
    </source>
</evidence>
<dbReference type="SUPFAM" id="SSF55811">
    <property type="entry name" value="Nudix"/>
    <property type="match status" value="1"/>
</dbReference>
<dbReference type="Gene3D" id="3.90.79.10">
    <property type="entry name" value="Nucleoside Triphosphate Pyrophosphohydrolase"/>
    <property type="match status" value="1"/>
</dbReference>
<dbReference type="PANTHER" id="PTHR43758:SF2">
    <property type="entry name" value="OXIDIZED PURINE NUCLEOSIDE TRIPHOSPHATE HYDROLASE"/>
    <property type="match status" value="1"/>
</dbReference>
<evidence type="ECO:0000256" key="21">
    <source>
        <dbReference type="ARBA" id="ARBA00031927"/>
    </source>
</evidence>
<keyword evidence="28" id="KW-0472">Membrane</keyword>
<evidence type="ECO:0000256" key="11">
    <source>
        <dbReference type="ARBA" id="ARBA00023242"/>
    </source>
</evidence>
<keyword evidence="8 27" id="KW-0378">Hydrolase</keyword>
<dbReference type="PROSITE" id="PS00893">
    <property type="entry name" value="NUDIX_BOX"/>
    <property type="match status" value="1"/>
</dbReference>
<evidence type="ECO:0000256" key="3">
    <source>
        <dbReference type="ARBA" id="ARBA00004496"/>
    </source>
</evidence>
<evidence type="ECO:0000256" key="5">
    <source>
        <dbReference type="ARBA" id="ARBA00011245"/>
    </source>
</evidence>
<evidence type="ECO:0000256" key="6">
    <source>
        <dbReference type="ARBA" id="ARBA00022490"/>
    </source>
</evidence>
<dbReference type="PANTHER" id="PTHR43758">
    <property type="entry name" value="7,8-DIHYDRO-8-OXOGUANINE TRIPHOSPHATASE"/>
    <property type="match status" value="1"/>
</dbReference>
<gene>
    <name evidence="30" type="ORF">CONCODRAFT_2061</name>
</gene>
<keyword evidence="6" id="KW-0963">Cytoplasm</keyword>
<evidence type="ECO:0000256" key="28">
    <source>
        <dbReference type="SAM" id="Phobius"/>
    </source>
</evidence>
<evidence type="ECO:0000256" key="22">
    <source>
        <dbReference type="ARBA" id="ARBA00032071"/>
    </source>
</evidence>
<evidence type="ECO:0000256" key="16">
    <source>
        <dbReference type="ARBA" id="ARBA00026103"/>
    </source>
</evidence>
<comment type="function">
    <text evidence="26">Oxidized purine nucleoside triphosphate hydrolase which is a prominent sanitizer of the oxidized nucleotide pool. Catalyzes the hydrolysis of 2-oxo-dATP (2-hydroxy-dATP) into 2-oxo-dAMP. Also has a significant hydrolase activity toward 2-oxo-ATP, 8-oxo-dGTP and 8-oxo-dATP. Through the hydrolysis of oxidized purine nucleoside triphosphates, prevents their incorporation into DNA and the subsequent transversions A:T to C:G and G:C to T:A. Also catalyzes the hydrolysis of methylated purine nucleoside triphosphate preventing their integration into DNA. Through this antimutagenic activity protects cells from oxidative stress.</text>
</comment>
<evidence type="ECO:0000256" key="12">
    <source>
        <dbReference type="ARBA" id="ARBA00024448"/>
    </source>
</evidence>
<dbReference type="GO" id="GO:0008828">
    <property type="term" value="F:dATP diphosphatase activity"/>
    <property type="evidence" value="ECO:0007669"/>
    <property type="project" value="UniProtKB-EC"/>
</dbReference>